<dbReference type="GO" id="GO:0009099">
    <property type="term" value="P:L-valine biosynthetic process"/>
    <property type="evidence" value="ECO:0007669"/>
    <property type="project" value="TreeGrafter"/>
</dbReference>
<proteinExistence type="inferred from homology"/>
<dbReference type="GO" id="GO:0005739">
    <property type="term" value="C:mitochondrion"/>
    <property type="evidence" value="ECO:0007669"/>
    <property type="project" value="TreeGrafter"/>
</dbReference>
<comment type="similarity">
    <text evidence="2 7">Belongs to the class-IV pyridoxal-phosphate-dependent aminotransferase family.</text>
</comment>
<gene>
    <name evidence="11" type="ORF">D6D13_06914</name>
</gene>
<evidence type="ECO:0000256" key="6">
    <source>
        <dbReference type="PIRSR" id="PIRSR006468-1"/>
    </source>
</evidence>
<dbReference type="GO" id="GO:0052655">
    <property type="term" value="F:L-valine-2-oxoglutarate transaminase activity"/>
    <property type="evidence" value="ECO:0007669"/>
    <property type="project" value="RHEA"/>
</dbReference>
<keyword evidence="9" id="KW-0028">Amino-acid biosynthesis</keyword>
<evidence type="ECO:0000313" key="11">
    <source>
        <dbReference type="EMBL" id="THX05669.1"/>
    </source>
</evidence>
<dbReference type="PANTHER" id="PTHR11825:SF69">
    <property type="entry name" value="BRANCHED-CHAIN-AMINO-ACID AMINOTRANSFERASE"/>
    <property type="match status" value="1"/>
</dbReference>
<comment type="catalytic activity">
    <reaction evidence="9">
        <text>L-isoleucine + 2-oxoglutarate = (S)-3-methyl-2-oxopentanoate + L-glutamate</text>
        <dbReference type="Rhea" id="RHEA:24801"/>
        <dbReference type="ChEBI" id="CHEBI:16810"/>
        <dbReference type="ChEBI" id="CHEBI:29985"/>
        <dbReference type="ChEBI" id="CHEBI:35146"/>
        <dbReference type="ChEBI" id="CHEBI:58045"/>
        <dbReference type="EC" id="2.6.1.42"/>
    </reaction>
</comment>
<dbReference type="EC" id="2.6.1.42" evidence="9"/>
<evidence type="ECO:0000256" key="2">
    <source>
        <dbReference type="ARBA" id="ARBA00009320"/>
    </source>
</evidence>
<dbReference type="FunFam" id="3.30.470.10:FF:000012">
    <property type="entry name" value="Branched-chain-amino-acid aminotransferase"/>
    <property type="match status" value="1"/>
</dbReference>
<evidence type="ECO:0000256" key="1">
    <source>
        <dbReference type="ARBA" id="ARBA00001933"/>
    </source>
</evidence>
<evidence type="ECO:0000256" key="7">
    <source>
        <dbReference type="RuleBase" id="RU004106"/>
    </source>
</evidence>
<comment type="catalytic activity">
    <reaction evidence="9">
        <text>L-valine + 2-oxoglutarate = 3-methyl-2-oxobutanoate + L-glutamate</text>
        <dbReference type="Rhea" id="RHEA:24813"/>
        <dbReference type="ChEBI" id="CHEBI:11851"/>
        <dbReference type="ChEBI" id="CHEBI:16810"/>
        <dbReference type="ChEBI" id="CHEBI:29985"/>
        <dbReference type="ChEBI" id="CHEBI:57762"/>
        <dbReference type="EC" id="2.6.1.42"/>
    </reaction>
</comment>
<evidence type="ECO:0000256" key="4">
    <source>
        <dbReference type="ARBA" id="ARBA00022679"/>
    </source>
</evidence>
<comment type="catalytic activity">
    <reaction evidence="9">
        <text>L-leucine + 2-oxoglutarate = 4-methyl-2-oxopentanoate + L-glutamate</text>
        <dbReference type="Rhea" id="RHEA:18321"/>
        <dbReference type="ChEBI" id="CHEBI:16810"/>
        <dbReference type="ChEBI" id="CHEBI:17865"/>
        <dbReference type="ChEBI" id="CHEBI:29985"/>
        <dbReference type="ChEBI" id="CHEBI:57427"/>
        <dbReference type="EC" id="2.6.1.42"/>
    </reaction>
</comment>
<dbReference type="PANTHER" id="PTHR11825">
    <property type="entry name" value="SUBGROUP IIII AMINOTRANSFERASE"/>
    <property type="match status" value="1"/>
</dbReference>
<dbReference type="AlphaFoldDB" id="A0A4S9CFV7"/>
<dbReference type="InterPro" id="IPR036038">
    <property type="entry name" value="Aminotransferase-like"/>
</dbReference>
<dbReference type="GO" id="GO:0052656">
    <property type="term" value="F:L-isoleucine-2-oxoglutarate transaminase activity"/>
    <property type="evidence" value="ECO:0007669"/>
    <property type="project" value="RHEA"/>
</dbReference>
<dbReference type="PROSITE" id="PS00770">
    <property type="entry name" value="AA_TRANSFER_CLASS_4"/>
    <property type="match status" value="1"/>
</dbReference>
<dbReference type="GO" id="GO:0052654">
    <property type="term" value="F:L-leucine-2-oxoglutarate transaminase activity"/>
    <property type="evidence" value="ECO:0007669"/>
    <property type="project" value="RHEA"/>
</dbReference>
<dbReference type="EMBL" id="QZAS01000026">
    <property type="protein sequence ID" value="THX05669.1"/>
    <property type="molecule type" value="Genomic_DNA"/>
</dbReference>
<name>A0A4S9CFV7_AURPU</name>
<evidence type="ECO:0000256" key="3">
    <source>
        <dbReference type="ARBA" id="ARBA00022576"/>
    </source>
</evidence>
<dbReference type="InterPro" id="IPR018300">
    <property type="entry name" value="Aminotrans_IV_CS"/>
</dbReference>
<evidence type="ECO:0000256" key="9">
    <source>
        <dbReference type="RuleBase" id="RU004517"/>
    </source>
</evidence>
<evidence type="ECO:0000256" key="8">
    <source>
        <dbReference type="RuleBase" id="RU004516"/>
    </source>
</evidence>
<dbReference type="Gene3D" id="3.30.470.10">
    <property type="match status" value="1"/>
</dbReference>
<organism evidence="11">
    <name type="scientific">Aureobasidium pullulans</name>
    <name type="common">Black yeast</name>
    <name type="synonym">Pullularia pullulans</name>
    <dbReference type="NCBI Taxonomy" id="5580"/>
    <lineage>
        <taxon>Eukaryota</taxon>
        <taxon>Fungi</taxon>
        <taxon>Dikarya</taxon>
        <taxon>Ascomycota</taxon>
        <taxon>Pezizomycotina</taxon>
        <taxon>Dothideomycetes</taxon>
        <taxon>Dothideomycetidae</taxon>
        <taxon>Dothideales</taxon>
        <taxon>Saccotheciaceae</taxon>
        <taxon>Aureobasidium</taxon>
    </lineage>
</organism>
<protein>
    <recommendedName>
        <fullName evidence="9">Branched-chain-amino-acid aminotransferase</fullName>
        <ecNumber evidence="9">2.6.1.42</ecNumber>
    </recommendedName>
</protein>
<evidence type="ECO:0000256" key="5">
    <source>
        <dbReference type="ARBA" id="ARBA00022898"/>
    </source>
</evidence>
<comment type="caution">
    <text evidence="11">The sequence shown here is derived from an EMBL/GenBank/DDBJ whole genome shotgun (WGS) entry which is preliminary data.</text>
</comment>
<keyword evidence="4 9" id="KW-0808">Transferase</keyword>
<dbReference type="InterPro" id="IPR043131">
    <property type="entry name" value="BCAT-like_N"/>
</dbReference>
<feature type="modified residue" description="N6-(pyridoxal phosphate)lysine" evidence="6">
    <location>
        <position position="252"/>
    </location>
</feature>
<dbReference type="GO" id="GO:0009098">
    <property type="term" value="P:L-leucine biosynthetic process"/>
    <property type="evidence" value="ECO:0007669"/>
    <property type="project" value="TreeGrafter"/>
</dbReference>
<sequence>MTTLIFLCPIDSLASFHSGITSFIYFIMIGRLQEPDVVPSGLSAQKMTDTRTQTPRAVPQPGSPEQQACNVCSDHMITVSWSEKAGWAAPELKPLTNISLSPAASVLHYATECFEGLKLYRGQDQKLRLFRPLLNCQRMLRSATRISLPAFEPVELLALIERLCAVDGPRWLPKDNTNGLLYVRPTLIGTEGGMGLKRPREALLYIIIVSYPNHNPIAQPTVDLTTQDKKFSLFASHDQAVRAWPGGSGYAKIGANYGPALHVQEEATRRGHDQVLWLFGPDSQVTEAGGANFFAVVRNLSGEIELITAPLDDKTILAGITRQSVLELADAYLTEVSEHELAPVTVAVRTLTMGEMILAYEQGRLLETFVVGTAYYITPVTEIDFRGRKIAPLQSKYARTLRNWIGGIQFGVEKHEWASIIKE</sequence>
<feature type="compositionally biased region" description="Polar residues" evidence="10">
    <location>
        <begin position="46"/>
        <end position="55"/>
    </location>
</feature>
<accession>A0A4S9CFV7</accession>
<dbReference type="InterPro" id="IPR005786">
    <property type="entry name" value="B_amino_transII"/>
</dbReference>
<dbReference type="Pfam" id="PF01063">
    <property type="entry name" value="Aminotran_4"/>
    <property type="match status" value="1"/>
</dbReference>
<dbReference type="PIRSF" id="PIRSF006468">
    <property type="entry name" value="BCAT1"/>
    <property type="match status" value="1"/>
</dbReference>
<dbReference type="InterPro" id="IPR001544">
    <property type="entry name" value="Aminotrans_IV"/>
</dbReference>
<comment type="cofactor">
    <cofactor evidence="1 8">
        <name>pyridoxal 5'-phosphate</name>
        <dbReference type="ChEBI" id="CHEBI:597326"/>
    </cofactor>
</comment>
<keyword evidence="5 8" id="KW-0663">Pyridoxal phosphate</keyword>
<dbReference type="Gene3D" id="3.20.10.10">
    <property type="entry name" value="D-amino Acid Aminotransferase, subunit A, domain 2"/>
    <property type="match status" value="1"/>
</dbReference>
<keyword evidence="9" id="KW-0100">Branched-chain amino acid biosynthesis</keyword>
<reference evidence="11" key="1">
    <citation type="submission" date="2018-10" db="EMBL/GenBank/DDBJ databases">
        <title>Fifty Aureobasidium pullulans genomes reveal a recombining polyextremotolerant generalist.</title>
        <authorList>
            <person name="Gostincar C."/>
            <person name="Turk M."/>
            <person name="Zajc J."/>
            <person name="Gunde-Cimerman N."/>
        </authorList>
    </citation>
    <scope>NUCLEOTIDE SEQUENCE [LARGE SCALE GENOMIC DNA]</scope>
    <source>
        <strain evidence="11">EXF-10085</strain>
    </source>
</reference>
<dbReference type="SUPFAM" id="SSF56752">
    <property type="entry name" value="D-aminoacid aminotransferase-like PLP-dependent enzymes"/>
    <property type="match status" value="1"/>
</dbReference>
<dbReference type="InterPro" id="IPR043132">
    <property type="entry name" value="BCAT-like_C"/>
</dbReference>
<evidence type="ECO:0000256" key="10">
    <source>
        <dbReference type="SAM" id="MobiDB-lite"/>
    </source>
</evidence>
<keyword evidence="3 9" id="KW-0032">Aminotransferase</keyword>
<feature type="region of interest" description="Disordered" evidence="10">
    <location>
        <begin position="46"/>
        <end position="65"/>
    </location>
</feature>